<protein>
    <recommendedName>
        <fullName evidence="3">Serine/threonine protein kinase</fullName>
    </recommendedName>
</protein>
<name>A0A892ZHN5_9NEIS</name>
<dbReference type="SUPFAM" id="SSF56112">
    <property type="entry name" value="Protein kinase-like (PK-like)"/>
    <property type="match status" value="1"/>
</dbReference>
<evidence type="ECO:0008006" key="3">
    <source>
        <dbReference type="Google" id="ProtNLM"/>
    </source>
</evidence>
<dbReference type="KEGG" id="ptes:JQU52_11040"/>
<keyword evidence="2" id="KW-1185">Reference proteome</keyword>
<evidence type="ECO:0000313" key="1">
    <source>
        <dbReference type="EMBL" id="QRQ81246.1"/>
    </source>
</evidence>
<dbReference type="InterPro" id="IPR011009">
    <property type="entry name" value="Kinase-like_dom_sf"/>
</dbReference>
<sequence length="265" mass="29425">MHSPSSFDYSAALSQCLLQQNNNIARHTLANGETVWVRRADARNPAWRYRLLGGVARMLRLGVLTPVPNLGGPAGIATEAARLQTLAAASINVPPLLALQHDALMMGSIGQRNLLDEMRHQIQSPPVLLQRWQLGLEAIAQVHQHGQYLSQAFARNLMYAEQQIGFIDFEDDPGSVLPLPLCQARDWLCYLHSSARLLQEAGVLDQAVPIWQAAMAAETASVHRPVAQALRRLRPLHRLQARFWGNDTLRLAAMAHFASPYSQTR</sequence>
<evidence type="ECO:0000313" key="2">
    <source>
        <dbReference type="Proteomes" id="UP000653156"/>
    </source>
</evidence>
<dbReference type="AlphaFoldDB" id="A0A892ZHN5"/>
<dbReference type="Proteomes" id="UP000653156">
    <property type="component" value="Chromosome"/>
</dbReference>
<proteinExistence type="predicted"/>
<accession>A0A892ZHN5</accession>
<reference evidence="1" key="1">
    <citation type="submission" date="2021-02" db="EMBL/GenBank/DDBJ databases">
        <title>Neisseriaceae sp. 26B isolated from the cloaca of a Common Toad-headed Turtle (Mesoclemmys nasuta).</title>
        <authorList>
            <person name="Spergser J."/>
            <person name="Busse H.-J."/>
        </authorList>
    </citation>
    <scope>NUCLEOTIDE SEQUENCE</scope>
    <source>
        <strain evidence="1">26B</strain>
    </source>
</reference>
<organism evidence="1 2">
    <name type="scientific">Paralysiella testudinis</name>
    <dbReference type="NCBI Taxonomy" id="2809020"/>
    <lineage>
        <taxon>Bacteria</taxon>
        <taxon>Pseudomonadati</taxon>
        <taxon>Pseudomonadota</taxon>
        <taxon>Betaproteobacteria</taxon>
        <taxon>Neisseriales</taxon>
        <taxon>Neisseriaceae</taxon>
        <taxon>Paralysiella</taxon>
    </lineage>
</organism>
<gene>
    <name evidence="1" type="ORF">JQU52_11040</name>
</gene>
<dbReference type="EMBL" id="CP069798">
    <property type="protein sequence ID" value="QRQ81246.1"/>
    <property type="molecule type" value="Genomic_DNA"/>
</dbReference>
<dbReference type="RefSeq" id="WP_230338536.1">
    <property type="nucleotide sequence ID" value="NZ_CP069798.1"/>
</dbReference>